<gene>
    <name evidence="2" type="ORF">Q0812_02610</name>
</gene>
<comment type="caution">
    <text evidence="2">The sequence shown here is derived from an EMBL/GenBank/DDBJ whole genome shotgun (WGS) entry which is preliminary data.</text>
</comment>
<reference evidence="2" key="1">
    <citation type="submission" date="2023-07" db="EMBL/GenBank/DDBJ databases">
        <title>Brevundimonas soil sp. nov., isolated from the soil of chemical plant.</title>
        <authorList>
            <person name="Wu N."/>
        </authorList>
    </citation>
    <scope>NUCLEOTIDE SEQUENCE</scope>
    <source>
        <strain evidence="2">XZ-24</strain>
    </source>
</reference>
<name>A0ABT8SIV6_9CAUL</name>
<sequence length="145" mass="15117">MPKPGELLTLGAGVFGLMLGLAALSLLVVTNGAAGGCTGPAVKRCDYVEAAWRATSDPQGPGFAPHLGYEVFDRGSSVVVQQPWPPEDSGFIYEGISVVVGKRSCRPCSIGWAYPTYGHPEDASPGRLLYRAPPRDVGSASPKAS</sequence>
<evidence type="ECO:0000256" key="1">
    <source>
        <dbReference type="SAM" id="MobiDB-lite"/>
    </source>
</evidence>
<proteinExistence type="predicted"/>
<evidence type="ECO:0000313" key="2">
    <source>
        <dbReference type="EMBL" id="MDO1558316.1"/>
    </source>
</evidence>
<dbReference type="RefSeq" id="WP_302108734.1">
    <property type="nucleotide sequence ID" value="NZ_JAUKTR010000001.1"/>
</dbReference>
<organism evidence="2 3">
    <name type="scientific">Peiella sedimenti</name>
    <dbReference type="NCBI Taxonomy" id="3061083"/>
    <lineage>
        <taxon>Bacteria</taxon>
        <taxon>Pseudomonadati</taxon>
        <taxon>Pseudomonadota</taxon>
        <taxon>Alphaproteobacteria</taxon>
        <taxon>Caulobacterales</taxon>
        <taxon>Caulobacteraceae</taxon>
        <taxon>Peiella</taxon>
    </lineage>
</organism>
<evidence type="ECO:0000313" key="3">
    <source>
        <dbReference type="Proteomes" id="UP001169063"/>
    </source>
</evidence>
<accession>A0ABT8SIV6</accession>
<feature type="region of interest" description="Disordered" evidence="1">
    <location>
        <begin position="121"/>
        <end position="145"/>
    </location>
</feature>
<keyword evidence="3" id="KW-1185">Reference proteome</keyword>
<dbReference type="EMBL" id="JAUKTR010000001">
    <property type="protein sequence ID" value="MDO1558316.1"/>
    <property type="molecule type" value="Genomic_DNA"/>
</dbReference>
<dbReference type="Proteomes" id="UP001169063">
    <property type="component" value="Unassembled WGS sequence"/>
</dbReference>
<protein>
    <submittedName>
        <fullName evidence="2">Uncharacterized protein</fullName>
    </submittedName>
</protein>